<evidence type="ECO:0000313" key="2">
    <source>
        <dbReference type="EMBL" id="SPN79582.1"/>
    </source>
</evidence>
<dbReference type="InterPro" id="IPR036047">
    <property type="entry name" value="F-box-like_dom_sf"/>
</dbReference>
<dbReference type="InterPro" id="IPR001810">
    <property type="entry name" value="F-box_dom"/>
</dbReference>
<dbReference type="PROSITE" id="PS50181">
    <property type="entry name" value="FBOX"/>
    <property type="match status" value="1"/>
</dbReference>
<feature type="domain" description="F-box" evidence="1">
    <location>
        <begin position="1"/>
        <end position="43"/>
    </location>
</feature>
<proteinExistence type="predicted"/>
<evidence type="ECO:0000313" key="3">
    <source>
        <dbReference type="Proteomes" id="UP000273054"/>
    </source>
</evidence>
<accession>A0A2R8FF37</accession>
<dbReference type="SUPFAM" id="SSF81383">
    <property type="entry name" value="F-box domain"/>
    <property type="match status" value="1"/>
</dbReference>
<keyword evidence="3" id="KW-1185">Reference proteome</keyword>
<dbReference type="Proteomes" id="UP000273054">
    <property type="component" value="Segment"/>
</dbReference>
<gene>
    <name evidence="2" type="ORF">BRZCDTV_427</name>
</gene>
<reference evidence="2" key="1">
    <citation type="submission" date="2018-03" db="EMBL/GenBank/DDBJ databases">
        <authorList>
            <consortium name="Urmite Genomes"/>
        </authorList>
    </citation>
    <scope>NUCLEOTIDE SEQUENCE [LARGE SCALE GENOMIC DNA]</scope>
    <source>
        <strain evidence="2">IHUMI-27.7</strain>
    </source>
</reference>
<organism evidence="2">
    <name type="scientific">Brazilian cedratvirus IHUMI</name>
    <dbReference type="NCBI Taxonomy" id="2126980"/>
    <lineage>
        <taxon>Viruses</taxon>
        <taxon>Pithoviruses</taxon>
        <taxon>Orthocedratvirinae</taxon>
        <taxon>Alphacedratvirus</taxon>
        <taxon>Alphacedratvirus brasiliense</taxon>
    </lineage>
</organism>
<dbReference type="Gene3D" id="1.20.1280.50">
    <property type="match status" value="1"/>
</dbReference>
<sequence length="221" mass="25809">MSLSPEVLFVILQEMEVENIRRISFVDRGFRDLCKSKVLWQRIFSKHNLVMLKKSCSLRSWLFNFQNSLVSKRLADKVMRENKSNSHVMEKVRLESILDVSVIHMPGVTDEDELDSLISLAQFNKNPLAHTDKSLMQGIDNPYKGNLVTAFYLQVKKEGDSYYFFVQERNIVDGTKKVYAKSKLEKEQVSLLLYKLAYHSLLHAPIRPSLRNVPYKLNYYI</sequence>
<name>A0A2R8FF37_9VIRU</name>
<evidence type="ECO:0000259" key="1">
    <source>
        <dbReference type="PROSITE" id="PS50181"/>
    </source>
</evidence>
<protein>
    <submittedName>
        <fullName evidence="2">F-box domain-containing protein</fullName>
    </submittedName>
</protein>
<dbReference type="EMBL" id="LT994651">
    <property type="protein sequence ID" value="SPN79582.1"/>
    <property type="molecule type" value="Genomic_DNA"/>
</dbReference>